<comment type="catalytic activity">
    <reaction evidence="2">
        <text>a 2-deoxystreptamine antibiotic + acetyl-CoA = an N(3)-acetyl-2-deoxystreptamine antibiotic + CoA + H(+)</text>
        <dbReference type="Rhea" id="RHEA:12665"/>
        <dbReference type="ChEBI" id="CHEBI:15378"/>
        <dbReference type="ChEBI" id="CHEBI:57287"/>
        <dbReference type="ChEBI" id="CHEBI:57288"/>
        <dbReference type="ChEBI" id="CHEBI:57921"/>
        <dbReference type="ChEBI" id="CHEBI:77452"/>
        <dbReference type="EC" id="2.3.1.81"/>
    </reaction>
</comment>
<sequence>MIDYKIQDLKNIFLKNITQENEVVFITGNLANFGYFDSKNKNDLLDAIIESTMQASKEQATIMTQTMSFQICNTNIPFHRYTWSNLGAFGNYLLNLNDSIRSLHPFTSYTAFGKHAKICDCQIPFAYGLQSPYDNMLKHDNILMISMGMKPNMTCSIVHHAEFNMHVPYRYIKEFNHPIQINREIIYQKFYLHVLYKEYCGGGYKRNFNVNFFNYFMHKYQGEIKEFPLGKSAIYVYNYKNFYNSCIEYLQQDIYAWMEKEPELKPFIF</sequence>
<accession>A0ABX6TVM3</accession>
<keyword evidence="2" id="KW-0046">Antibiotic resistance</keyword>
<dbReference type="Proteomes" id="UP000595070">
    <property type="component" value="Chromosome"/>
</dbReference>
<gene>
    <name evidence="3" type="ORF">IMC75_01870</name>
</gene>
<dbReference type="EMBL" id="CP063079">
    <property type="protein sequence ID" value="QOQ89244.1"/>
    <property type="molecule type" value="Genomic_DNA"/>
</dbReference>
<keyword evidence="4" id="KW-1185">Reference proteome</keyword>
<organism evidence="3 4">
    <name type="scientific">Campylobacter peloridis</name>
    <dbReference type="NCBI Taxonomy" id="488546"/>
    <lineage>
        <taxon>Bacteria</taxon>
        <taxon>Pseudomonadati</taxon>
        <taxon>Campylobacterota</taxon>
        <taxon>Epsilonproteobacteria</taxon>
        <taxon>Campylobacterales</taxon>
        <taxon>Campylobacteraceae</taxon>
        <taxon>Campylobacter</taxon>
    </lineage>
</organism>
<dbReference type="RefSeq" id="WP_044599233.1">
    <property type="nucleotide sequence ID" value="NZ_CP063079.1"/>
</dbReference>
<dbReference type="Pfam" id="PF02522">
    <property type="entry name" value="Antibiotic_NAT"/>
    <property type="match status" value="1"/>
</dbReference>
<dbReference type="InterPro" id="IPR028345">
    <property type="entry name" value="Antibiotic_NAT-like"/>
</dbReference>
<keyword evidence="2" id="KW-0012">Acyltransferase</keyword>
<name>A0ABX6TVM3_9BACT</name>
<evidence type="ECO:0000256" key="1">
    <source>
        <dbReference type="ARBA" id="ARBA00012882"/>
    </source>
</evidence>
<dbReference type="SUPFAM" id="SSF110710">
    <property type="entry name" value="TTHA0583/YokD-like"/>
    <property type="match status" value="1"/>
</dbReference>
<evidence type="ECO:0000256" key="2">
    <source>
        <dbReference type="RuleBase" id="RU365031"/>
    </source>
</evidence>
<keyword evidence="2" id="KW-0808">Transferase</keyword>
<proteinExistence type="inferred from homology"/>
<reference evidence="3 4" key="1">
    <citation type="submission" date="2020-10" db="EMBL/GenBank/DDBJ databases">
        <title>Campylobacter and Helicobacter PacBio genomes.</title>
        <authorList>
            <person name="Lane C."/>
        </authorList>
    </citation>
    <scope>NUCLEOTIDE SEQUENCE [LARGE SCALE GENOMIC DNA]</scope>
    <source>
        <strain evidence="3 4">2016D-0074</strain>
    </source>
</reference>
<comment type="similarity">
    <text evidence="2">Belongs to the antibiotic N-acetyltransferase family.</text>
</comment>
<evidence type="ECO:0000313" key="4">
    <source>
        <dbReference type="Proteomes" id="UP000595070"/>
    </source>
</evidence>
<protein>
    <recommendedName>
        <fullName evidence="1 2">Aminoglycoside N(3)-acetyltransferase</fullName>
        <ecNumber evidence="2">2.3.1.-</ecNumber>
    </recommendedName>
</protein>
<dbReference type="InterPro" id="IPR003679">
    <property type="entry name" value="Amioglycoside_AcTrfase"/>
</dbReference>
<evidence type="ECO:0000313" key="3">
    <source>
        <dbReference type="EMBL" id="QOQ89244.1"/>
    </source>
</evidence>
<dbReference type="EC" id="2.3.1.-" evidence="2"/>